<dbReference type="Proteomes" id="UP000829517">
    <property type="component" value="Unassembled WGS sequence"/>
</dbReference>
<protein>
    <submittedName>
        <fullName evidence="2">DUF4381 domain-containing protein</fullName>
    </submittedName>
</protein>
<gene>
    <name evidence="2" type="ORF">JM658_12415</name>
</gene>
<evidence type="ECO:0000313" key="2">
    <source>
        <dbReference type="EMBL" id="MCF8715631.1"/>
    </source>
</evidence>
<organism evidence="2 3">
    <name type="scientific">Joostella atrarenae</name>
    <dbReference type="NCBI Taxonomy" id="679257"/>
    <lineage>
        <taxon>Bacteria</taxon>
        <taxon>Pseudomonadati</taxon>
        <taxon>Bacteroidota</taxon>
        <taxon>Flavobacteriia</taxon>
        <taxon>Flavobacteriales</taxon>
        <taxon>Flavobacteriaceae</taxon>
        <taxon>Joostella</taxon>
    </lineage>
</organism>
<proteinExistence type="predicted"/>
<keyword evidence="1" id="KW-0812">Transmembrane</keyword>
<comment type="caution">
    <text evidence="2">The sequence shown here is derived from an EMBL/GenBank/DDBJ whole genome shotgun (WGS) entry which is preliminary data.</text>
</comment>
<keyword evidence="1" id="KW-1133">Transmembrane helix</keyword>
<keyword evidence="3" id="KW-1185">Reference proteome</keyword>
<feature type="transmembrane region" description="Helical" evidence="1">
    <location>
        <begin position="42"/>
        <end position="59"/>
    </location>
</feature>
<keyword evidence="1" id="KW-0472">Membrane</keyword>
<dbReference type="EMBL" id="JAETXX010000008">
    <property type="protein sequence ID" value="MCF8715631.1"/>
    <property type="molecule type" value="Genomic_DNA"/>
</dbReference>
<evidence type="ECO:0000313" key="3">
    <source>
        <dbReference type="Proteomes" id="UP000829517"/>
    </source>
</evidence>
<name>A0ABS9J5C9_9FLAO</name>
<dbReference type="RefSeq" id="WP_236959596.1">
    <property type="nucleotide sequence ID" value="NZ_JAETXX010000008.1"/>
</dbReference>
<sequence>MIIYPKTSIQDSIPETFKNIQAQEVYDAKPGSFIFDTMGGRALGVTVLLLILILFYFQFKRYLRNSYRRDAIQKLSEATSASEVLIILKMVALQSFGREEVGSLYGKPWLEFLEKTGKGVVFISFESEIQNSVQRNEKLDVHVRQQILMNSKKWIKTHV</sequence>
<evidence type="ECO:0000256" key="1">
    <source>
        <dbReference type="SAM" id="Phobius"/>
    </source>
</evidence>
<reference evidence="2 3" key="1">
    <citation type="submission" date="2021-01" db="EMBL/GenBank/DDBJ databases">
        <title>Genome sequencing of Joostella atrarenae M1-2 (= KCTC 23194).</title>
        <authorList>
            <person name="Zakaria M.R."/>
            <person name="Lam M.Q."/>
            <person name="Chong C.S."/>
        </authorList>
    </citation>
    <scope>NUCLEOTIDE SEQUENCE [LARGE SCALE GENOMIC DNA]</scope>
    <source>
        <strain evidence="2 3">M1-2</strain>
    </source>
</reference>
<accession>A0ABS9J5C9</accession>
<dbReference type="Pfam" id="PF14316">
    <property type="entry name" value="DUF4381"/>
    <property type="match status" value="1"/>
</dbReference>
<dbReference type="InterPro" id="IPR025489">
    <property type="entry name" value="DUF4381"/>
</dbReference>